<organism evidence="1 2">
    <name type="scientific">Citrus sinensis</name>
    <name type="common">Sweet orange</name>
    <name type="synonym">Citrus aurantium var. sinensis</name>
    <dbReference type="NCBI Taxonomy" id="2711"/>
    <lineage>
        <taxon>Eukaryota</taxon>
        <taxon>Viridiplantae</taxon>
        <taxon>Streptophyta</taxon>
        <taxon>Embryophyta</taxon>
        <taxon>Tracheophyta</taxon>
        <taxon>Spermatophyta</taxon>
        <taxon>Magnoliopsida</taxon>
        <taxon>eudicotyledons</taxon>
        <taxon>Gunneridae</taxon>
        <taxon>Pentapetalae</taxon>
        <taxon>rosids</taxon>
        <taxon>malvids</taxon>
        <taxon>Sapindales</taxon>
        <taxon>Rutaceae</taxon>
        <taxon>Aurantioideae</taxon>
        <taxon>Citrus</taxon>
    </lineage>
</organism>
<dbReference type="Proteomes" id="UP000829398">
    <property type="component" value="Chromosome 9"/>
</dbReference>
<protein>
    <submittedName>
        <fullName evidence="1">BED-type domain-containing protein</fullName>
    </submittedName>
</protein>
<sequence length="539" mass="61666">MGLCFMRSNHTVKSTQNHLQAKKESGKCKVSTFSFNQETSRKELANMIIIHEYPLNIVEHWAFQRFVGSLQPMFRFVSRNEAKTMSLLDSNRSRIAITTDIWTSSNQQKGFIAITSHFIDDNWELQIRIIRYSLKLWCHVCLSGKLSTLTVDNCTTSDAMIDILLEKISSSLLSLNVDLFHMRCAAHILNLIVKEGMSVISDSIERIRNSVLFWSATPKRRETFYGTARKCNISCNRNLVQDCKTRWNSTYLMLNRALVFKEVFPQDWVFAKEIRDRLESFYEVTTLFSGTRYPTANIYFSSICEIKLSIYEWIVVHGFMAMAVVLDPRFKMKLIEYYFDLLYGDGAKKEIENVRSFCYDMLKDYQARCKSKENSQVPVQASIASSSRAVVAHSKLGKHLANFDAFVDQSGSTTHVKLELDYYLEESIIPRSENFDILCWWKTNGSKYSTLQAIARDVLAIMVSTVASESAFSTGGRFVSPHCSRLHPKTLEALMCAQNWLFAEFDDADSSNKARNSKLSEDEDIVDEASCWMGACGGE</sequence>
<evidence type="ECO:0000313" key="1">
    <source>
        <dbReference type="EMBL" id="KAH9679664.1"/>
    </source>
</evidence>
<gene>
    <name evidence="1" type="ORF">KPL71_026222</name>
</gene>
<name>A0ACB8HY05_CITSI</name>
<dbReference type="EMBL" id="CM039178">
    <property type="protein sequence ID" value="KAH9679664.1"/>
    <property type="molecule type" value="Genomic_DNA"/>
</dbReference>
<keyword evidence="2" id="KW-1185">Reference proteome</keyword>
<reference evidence="2" key="1">
    <citation type="journal article" date="2023" name="Hortic. Res.">
        <title>A chromosome-level phased genome enabling allele-level studies in sweet orange: a case study on citrus Huanglongbing tolerance.</title>
        <authorList>
            <person name="Wu B."/>
            <person name="Yu Q."/>
            <person name="Deng Z."/>
            <person name="Duan Y."/>
            <person name="Luo F."/>
            <person name="Gmitter F. Jr."/>
        </authorList>
    </citation>
    <scope>NUCLEOTIDE SEQUENCE [LARGE SCALE GENOMIC DNA]</scope>
    <source>
        <strain evidence="2">cv. Valencia</strain>
    </source>
</reference>
<accession>A0ACB8HY05</accession>
<comment type="caution">
    <text evidence="1">The sequence shown here is derived from an EMBL/GenBank/DDBJ whole genome shotgun (WGS) entry which is preliminary data.</text>
</comment>
<evidence type="ECO:0000313" key="2">
    <source>
        <dbReference type="Proteomes" id="UP000829398"/>
    </source>
</evidence>
<proteinExistence type="predicted"/>